<dbReference type="InterPro" id="IPR027417">
    <property type="entry name" value="P-loop_NTPase"/>
</dbReference>
<dbReference type="PROSITE" id="PS51192">
    <property type="entry name" value="HELICASE_ATP_BIND_1"/>
    <property type="match status" value="1"/>
</dbReference>
<proteinExistence type="predicted"/>
<keyword evidence="3" id="KW-1185">Reference proteome</keyword>
<protein>
    <recommendedName>
        <fullName evidence="1">Helicase ATP-binding domain-containing protein</fullName>
    </recommendedName>
</protein>
<evidence type="ECO:0000259" key="1">
    <source>
        <dbReference type="PROSITE" id="PS51192"/>
    </source>
</evidence>
<reference evidence="2 3" key="1">
    <citation type="submission" date="2020-07" db="EMBL/GenBank/DDBJ databases">
        <title>Comparative genomics of pyrophilous fungi reveals a link between fire events and developmental genes.</title>
        <authorList>
            <consortium name="DOE Joint Genome Institute"/>
            <person name="Steindorff A.S."/>
            <person name="Carver A."/>
            <person name="Calhoun S."/>
            <person name="Stillman K."/>
            <person name="Liu H."/>
            <person name="Lipzen A."/>
            <person name="Pangilinan J."/>
            <person name="Labutti K."/>
            <person name="Bruns T.D."/>
            <person name="Grigoriev I.V."/>
        </authorList>
    </citation>
    <scope>NUCLEOTIDE SEQUENCE [LARGE SCALE GENOMIC DNA]</scope>
    <source>
        <strain evidence="2 3">CBS 144469</strain>
    </source>
</reference>
<dbReference type="AlphaFoldDB" id="A0A8H6M730"/>
<name>A0A8H6M730_9AGAR</name>
<sequence>MINRHAFRADHIKIFCRDEADKMLSRGFNLQVPDLLPKVCRCLFQLLRQDTQIVLLSATMPSQGLEVTTKFIREPFRILVKRDELTLEGVWLRFATHNIGVVTQTAWRELWPQLEYFIINSKLLLATRDTLRTVYEVDI</sequence>
<feature type="domain" description="Helicase ATP-binding" evidence="1">
    <location>
        <begin position="1"/>
        <end position="78"/>
    </location>
</feature>
<comment type="caution">
    <text evidence="2">The sequence shown here is derived from an EMBL/GenBank/DDBJ whole genome shotgun (WGS) entry which is preliminary data.</text>
</comment>
<dbReference type="Gene3D" id="3.40.50.300">
    <property type="entry name" value="P-loop containing nucleotide triphosphate hydrolases"/>
    <property type="match status" value="1"/>
</dbReference>
<dbReference type="OrthoDB" id="10265785at2759"/>
<dbReference type="InterPro" id="IPR014001">
    <property type="entry name" value="Helicase_ATP-bd"/>
</dbReference>
<dbReference type="SUPFAM" id="SSF52540">
    <property type="entry name" value="P-loop containing nucleoside triphosphate hydrolases"/>
    <property type="match status" value="1"/>
</dbReference>
<evidence type="ECO:0000313" key="3">
    <source>
        <dbReference type="Proteomes" id="UP000521943"/>
    </source>
</evidence>
<accession>A0A8H6M730</accession>
<gene>
    <name evidence="2" type="ORF">DFP72DRAFT_1069257</name>
</gene>
<dbReference type="Proteomes" id="UP000521943">
    <property type="component" value="Unassembled WGS sequence"/>
</dbReference>
<dbReference type="EMBL" id="JACGCI010000038">
    <property type="protein sequence ID" value="KAF6753692.1"/>
    <property type="molecule type" value="Genomic_DNA"/>
</dbReference>
<evidence type="ECO:0000313" key="2">
    <source>
        <dbReference type="EMBL" id="KAF6753692.1"/>
    </source>
</evidence>
<organism evidence="2 3">
    <name type="scientific">Ephemerocybe angulata</name>
    <dbReference type="NCBI Taxonomy" id="980116"/>
    <lineage>
        <taxon>Eukaryota</taxon>
        <taxon>Fungi</taxon>
        <taxon>Dikarya</taxon>
        <taxon>Basidiomycota</taxon>
        <taxon>Agaricomycotina</taxon>
        <taxon>Agaricomycetes</taxon>
        <taxon>Agaricomycetidae</taxon>
        <taxon>Agaricales</taxon>
        <taxon>Agaricineae</taxon>
        <taxon>Psathyrellaceae</taxon>
        <taxon>Ephemerocybe</taxon>
    </lineage>
</organism>